<dbReference type="EMBL" id="LAQL01000010">
    <property type="protein sequence ID" value="KLN59817.1"/>
    <property type="molecule type" value="Genomic_DNA"/>
</dbReference>
<keyword evidence="4" id="KW-1185">Reference proteome</keyword>
<evidence type="ECO:0000256" key="1">
    <source>
        <dbReference type="SAM" id="MobiDB-lite"/>
    </source>
</evidence>
<feature type="compositionally biased region" description="Basic residues" evidence="1">
    <location>
        <begin position="437"/>
        <end position="448"/>
    </location>
</feature>
<organism evidence="3 4">
    <name type="scientific">Kiloniella spongiae</name>
    <dbReference type="NCBI Taxonomy" id="1489064"/>
    <lineage>
        <taxon>Bacteria</taxon>
        <taxon>Pseudomonadati</taxon>
        <taxon>Pseudomonadota</taxon>
        <taxon>Alphaproteobacteria</taxon>
        <taxon>Rhodospirillales</taxon>
        <taxon>Kiloniellaceae</taxon>
        <taxon>Kiloniella</taxon>
    </lineage>
</organism>
<dbReference type="PATRIC" id="fig|1489064.4.peg.101"/>
<evidence type="ECO:0008006" key="5">
    <source>
        <dbReference type="Google" id="ProtNLM"/>
    </source>
</evidence>
<dbReference type="RefSeq" id="WP_047765148.1">
    <property type="nucleotide sequence ID" value="NZ_LAQL01000010.1"/>
</dbReference>
<keyword evidence="2" id="KW-0732">Signal</keyword>
<proteinExistence type="predicted"/>
<evidence type="ECO:0000313" key="4">
    <source>
        <dbReference type="Proteomes" id="UP000035444"/>
    </source>
</evidence>
<gene>
    <name evidence="3" type="ORF">WH96_15650</name>
</gene>
<dbReference type="OrthoDB" id="8477232at2"/>
<accession>A0A0H2MGD1</accession>
<comment type="caution">
    <text evidence="3">The sequence shown here is derived from an EMBL/GenBank/DDBJ whole genome shotgun (WGS) entry which is preliminary data.</text>
</comment>
<dbReference type="Proteomes" id="UP000035444">
    <property type="component" value="Unassembled WGS sequence"/>
</dbReference>
<reference evidence="3 4" key="1">
    <citation type="submission" date="2015-03" db="EMBL/GenBank/DDBJ databases">
        <title>Genome Sequence of Kiloniella spongiae MEBiC09566, isolated from a marine sponge.</title>
        <authorList>
            <person name="Shao Z."/>
            <person name="Wang L."/>
            <person name="Li X."/>
        </authorList>
    </citation>
    <scope>NUCLEOTIDE SEQUENCE [LARGE SCALE GENOMIC DNA]</scope>
    <source>
        <strain evidence="3 4">MEBiC09566</strain>
    </source>
</reference>
<feature type="signal peptide" evidence="2">
    <location>
        <begin position="1"/>
        <end position="28"/>
    </location>
</feature>
<protein>
    <recommendedName>
        <fullName evidence="5">DUF4424 domain-containing protein</fullName>
    </recommendedName>
</protein>
<dbReference type="AlphaFoldDB" id="A0A0H2MGD1"/>
<sequence>MNKLKKIFLGASAAALGVSAIASNAVYAASSGNSEYVQNVDVSFPGYAAVINVKNTSANKLASNVNLQVQESSIEIEADGFVQCGDDKKISFKVAKIYFGPLSMFSEDINENAALYKSNYDVVNKTRSGLGKWITEGTYGDDSFIVPLNQIKNGHPVVRVDPLEEINKKLQAHIQGGGTKASFYKNDQEIVLQRPVSIAGWCGKYIYPGQSPWKAGFETKNFTIQVKYKGDPAVTDKPLLNVQLGQQNQPQYNNNQSLLLNQATFQPNMPHHIGKCTEGTPDPKIRVNYKGAGKGTVRFKIGVKNSEGNFVLPQVYLGSYDSANQINRHFDFDYPLIDKMYNHHQFKWWATINKTYEHTMTIEAQLKDQNSDSYGPWTEFGSATFKHRCTPQVTVNTGGAKAGGYQSQDNANQPMVKPILQTKPQRGPLGKAEPKTQRPKRLKIQTPE</sequence>
<evidence type="ECO:0000256" key="2">
    <source>
        <dbReference type="SAM" id="SignalP"/>
    </source>
</evidence>
<feature type="chain" id="PRO_5002597250" description="DUF4424 domain-containing protein" evidence="2">
    <location>
        <begin position="29"/>
        <end position="448"/>
    </location>
</feature>
<evidence type="ECO:0000313" key="3">
    <source>
        <dbReference type="EMBL" id="KLN59817.1"/>
    </source>
</evidence>
<feature type="region of interest" description="Disordered" evidence="1">
    <location>
        <begin position="400"/>
        <end position="448"/>
    </location>
</feature>
<name>A0A0H2MGD1_9PROT</name>